<dbReference type="Gene3D" id="3.40.30.10">
    <property type="entry name" value="Glutaredoxin"/>
    <property type="match status" value="1"/>
</dbReference>
<dbReference type="PRINTS" id="PR01011">
    <property type="entry name" value="GLUTPROXDASE"/>
</dbReference>
<dbReference type="PANTHER" id="PTHR11592:SF40">
    <property type="entry name" value="THIOREDOXIN_GLUTATHIONE PEROXIDASE BTUE"/>
    <property type="match status" value="1"/>
</dbReference>
<reference evidence="6 7" key="2">
    <citation type="submission" date="2018-03" db="EMBL/GenBank/DDBJ databases">
        <authorList>
            <person name="Keele B.F."/>
        </authorList>
    </citation>
    <scope>NUCLEOTIDE SEQUENCE [LARGE SCALE GENOMIC DNA]</scope>
    <source>
        <strain evidence="6 7">D13</strain>
    </source>
</reference>
<organism evidence="6 7">
    <name type="scientific">Ahniella affigens</name>
    <dbReference type="NCBI Taxonomy" id="2021234"/>
    <lineage>
        <taxon>Bacteria</taxon>
        <taxon>Pseudomonadati</taxon>
        <taxon>Pseudomonadota</taxon>
        <taxon>Gammaproteobacteria</taxon>
        <taxon>Lysobacterales</taxon>
        <taxon>Rhodanobacteraceae</taxon>
        <taxon>Ahniella</taxon>
    </lineage>
</organism>
<keyword evidence="2 5" id="KW-0575">Peroxidase</keyword>
<sequence length="201" mass="22604">MPFNPSHWPLPTPTTMRIPLFFLSLALTGNAFACSELLNESFRPLAEEKSQRLCDRFDGEVLLIVNTASKCGFTPQYEGLEALHAKYHDRGFSVVGFPSNEFMGQEPGTEKEIKEFCTLTYGVKFPMFEKTQVRGDDANPLYRRLKAATGDEPGWNFHKYLVDRNGKVIGSFGSRTKPDDAELIKKIESLLSEPKPVAKAH</sequence>
<comment type="similarity">
    <text evidence="1 5">Belongs to the glutathione peroxidase family.</text>
</comment>
<dbReference type="SUPFAM" id="SSF52833">
    <property type="entry name" value="Thioredoxin-like"/>
    <property type="match status" value="1"/>
</dbReference>
<name>A0A2P1PTT0_9GAMM</name>
<dbReference type="InterPro" id="IPR000889">
    <property type="entry name" value="Glutathione_peroxidase"/>
</dbReference>
<dbReference type="KEGG" id="xba:C7S18_14105"/>
<evidence type="ECO:0000313" key="7">
    <source>
        <dbReference type="Proteomes" id="UP000241074"/>
    </source>
</evidence>
<dbReference type="PIRSF" id="PIRSF000303">
    <property type="entry name" value="Glutathion_perox"/>
    <property type="match status" value="1"/>
</dbReference>
<evidence type="ECO:0000256" key="2">
    <source>
        <dbReference type="ARBA" id="ARBA00022559"/>
    </source>
</evidence>
<dbReference type="EMBL" id="CP027860">
    <property type="protein sequence ID" value="AVP98256.1"/>
    <property type="molecule type" value="Genomic_DNA"/>
</dbReference>
<dbReference type="Proteomes" id="UP000241074">
    <property type="component" value="Chromosome"/>
</dbReference>
<feature type="active site" evidence="4">
    <location>
        <position position="71"/>
    </location>
</feature>
<dbReference type="InterPro" id="IPR036249">
    <property type="entry name" value="Thioredoxin-like_sf"/>
</dbReference>
<evidence type="ECO:0000256" key="4">
    <source>
        <dbReference type="PIRSR" id="PIRSR000303-1"/>
    </source>
</evidence>
<keyword evidence="3 5" id="KW-0560">Oxidoreductase</keyword>
<evidence type="ECO:0000256" key="3">
    <source>
        <dbReference type="ARBA" id="ARBA00023002"/>
    </source>
</evidence>
<dbReference type="GO" id="GO:0004601">
    <property type="term" value="F:peroxidase activity"/>
    <property type="evidence" value="ECO:0007669"/>
    <property type="project" value="UniProtKB-KW"/>
</dbReference>
<evidence type="ECO:0000313" key="6">
    <source>
        <dbReference type="EMBL" id="AVP98256.1"/>
    </source>
</evidence>
<dbReference type="OrthoDB" id="9785502at2"/>
<dbReference type="CDD" id="cd00340">
    <property type="entry name" value="GSH_Peroxidase"/>
    <property type="match status" value="1"/>
</dbReference>
<dbReference type="AlphaFoldDB" id="A0A2P1PTT0"/>
<dbReference type="Pfam" id="PF00255">
    <property type="entry name" value="GSHPx"/>
    <property type="match status" value="1"/>
</dbReference>
<reference evidence="6 7" key="1">
    <citation type="submission" date="2018-03" db="EMBL/GenBank/DDBJ databases">
        <title>Ahniella affigens gen. nov., sp. nov., a gammaproteobacterium isolated from sandy soil near a stream.</title>
        <authorList>
            <person name="Ko Y."/>
            <person name="Kim J.-H."/>
        </authorList>
    </citation>
    <scope>NUCLEOTIDE SEQUENCE [LARGE SCALE GENOMIC DNA]</scope>
    <source>
        <strain evidence="6 7">D13</strain>
    </source>
</reference>
<proteinExistence type="inferred from homology"/>
<dbReference type="PANTHER" id="PTHR11592">
    <property type="entry name" value="GLUTATHIONE PEROXIDASE"/>
    <property type="match status" value="1"/>
</dbReference>
<accession>A0A2P1PTT0</accession>
<dbReference type="PROSITE" id="PS51355">
    <property type="entry name" value="GLUTATHIONE_PEROXID_3"/>
    <property type="match status" value="1"/>
</dbReference>
<protein>
    <recommendedName>
        <fullName evidence="5">Glutathione peroxidase</fullName>
    </recommendedName>
</protein>
<keyword evidence="7" id="KW-1185">Reference proteome</keyword>
<evidence type="ECO:0000256" key="1">
    <source>
        <dbReference type="ARBA" id="ARBA00006926"/>
    </source>
</evidence>
<dbReference type="GO" id="GO:0034599">
    <property type="term" value="P:cellular response to oxidative stress"/>
    <property type="evidence" value="ECO:0007669"/>
    <property type="project" value="TreeGrafter"/>
</dbReference>
<evidence type="ECO:0000256" key="5">
    <source>
        <dbReference type="RuleBase" id="RU000499"/>
    </source>
</evidence>
<gene>
    <name evidence="6" type="ORF">C7S18_14105</name>
</gene>